<proteinExistence type="inferred from homology"/>
<dbReference type="InterPro" id="IPR050103">
    <property type="entry name" value="Class-III_PLP-dep_AT"/>
</dbReference>
<dbReference type="EMBL" id="JBFSHR010000006">
    <property type="protein sequence ID" value="MEX6428763.1"/>
    <property type="molecule type" value="Genomic_DNA"/>
</dbReference>
<comment type="caution">
    <text evidence="4">The sequence shown here is derived from an EMBL/GenBank/DDBJ whole genome shotgun (WGS) entry which is preliminary data.</text>
</comment>
<evidence type="ECO:0000313" key="4">
    <source>
        <dbReference type="EMBL" id="MEX6428763.1"/>
    </source>
</evidence>
<name>A0ABV3XZP3_9ACTN</name>
<dbReference type="InterPro" id="IPR015424">
    <property type="entry name" value="PyrdxlP-dep_Trfase"/>
</dbReference>
<evidence type="ECO:0000313" key="5">
    <source>
        <dbReference type="Proteomes" id="UP001560267"/>
    </source>
</evidence>
<evidence type="ECO:0000256" key="2">
    <source>
        <dbReference type="ARBA" id="ARBA00022898"/>
    </source>
</evidence>
<dbReference type="InterPro" id="IPR015422">
    <property type="entry name" value="PyrdxlP-dep_Trfase_small"/>
</dbReference>
<keyword evidence="2 3" id="KW-0663">Pyridoxal phosphate</keyword>
<comment type="cofactor">
    <cofactor evidence="1">
        <name>pyridoxal 5'-phosphate</name>
        <dbReference type="ChEBI" id="CHEBI:597326"/>
    </cofactor>
</comment>
<comment type="similarity">
    <text evidence="3">Belongs to the class-III pyridoxal-phosphate-dependent aminotransferase family.</text>
</comment>
<evidence type="ECO:0000256" key="3">
    <source>
        <dbReference type="RuleBase" id="RU003560"/>
    </source>
</evidence>
<dbReference type="SUPFAM" id="SSF53383">
    <property type="entry name" value="PLP-dependent transferases"/>
    <property type="match status" value="1"/>
</dbReference>
<dbReference type="PANTHER" id="PTHR11986">
    <property type="entry name" value="AMINOTRANSFERASE CLASS III"/>
    <property type="match status" value="1"/>
</dbReference>
<dbReference type="Gene3D" id="3.40.640.10">
    <property type="entry name" value="Type I PLP-dependent aspartate aminotransferase-like (Major domain)"/>
    <property type="match status" value="1"/>
</dbReference>
<dbReference type="InterPro" id="IPR005814">
    <property type="entry name" value="Aminotrans_3"/>
</dbReference>
<dbReference type="Pfam" id="PF00202">
    <property type="entry name" value="Aminotran_3"/>
    <property type="match status" value="1"/>
</dbReference>
<dbReference type="InterPro" id="IPR049704">
    <property type="entry name" value="Aminotrans_3_PPA_site"/>
</dbReference>
<reference evidence="4 5" key="1">
    <citation type="submission" date="2024-07" db="EMBL/GenBank/DDBJ databases">
        <title>Draft Genome Sequence of Ferrimicrobium acidiphilum Strain YE2023, Isolated from a Pulp of Bioleach Reactor.</title>
        <authorList>
            <person name="Elkina Y.A."/>
            <person name="Bulaeva A.G."/>
            <person name="Beletsky A.V."/>
            <person name="Mardanov A.V."/>
        </authorList>
    </citation>
    <scope>NUCLEOTIDE SEQUENCE [LARGE SCALE GENOMIC DNA]</scope>
    <source>
        <strain evidence="4 5">YE2023</strain>
    </source>
</reference>
<dbReference type="CDD" id="cd00610">
    <property type="entry name" value="OAT_like"/>
    <property type="match status" value="1"/>
</dbReference>
<organism evidence="4 5">
    <name type="scientific">Ferrimicrobium acidiphilum</name>
    <dbReference type="NCBI Taxonomy" id="121039"/>
    <lineage>
        <taxon>Bacteria</taxon>
        <taxon>Bacillati</taxon>
        <taxon>Actinomycetota</taxon>
        <taxon>Acidimicrobiia</taxon>
        <taxon>Acidimicrobiales</taxon>
        <taxon>Acidimicrobiaceae</taxon>
        <taxon>Ferrimicrobium</taxon>
    </lineage>
</organism>
<evidence type="ECO:0000256" key="1">
    <source>
        <dbReference type="ARBA" id="ARBA00001933"/>
    </source>
</evidence>
<dbReference type="PROSITE" id="PS00600">
    <property type="entry name" value="AA_TRANSFER_CLASS_3"/>
    <property type="match status" value="1"/>
</dbReference>
<dbReference type="GO" id="GO:0008483">
    <property type="term" value="F:transaminase activity"/>
    <property type="evidence" value="ECO:0007669"/>
    <property type="project" value="UniProtKB-KW"/>
</dbReference>
<gene>
    <name evidence="4" type="ORF">AB6A68_02775</name>
</gene>
<keyword evidence="4" id="KW-0032">Aminotransferase</keyword>
<sequence length="418" mass="44386">MTALSPLLKQATPVVVDHALGSWIWSTEGERYLDFTTGIGVTSTGHCHPRVVAAAREQTGKIIHAQYTTVMHLPLISLTEKLGEVLPPTLDSIFYANSGSEAVEASIRLARMATGRPNIIAFHGGFHGRTVAAAALTSAGTKFRSGFSPIMGGVHIAPFPYAFRYGWDEETAIDFALRELDYLLQTISSPADTAGFIVEPVLGDGGYLPAPPRFLEGLRERANHHDIVLILDEVQAGVGRTGRFWGHQHSSISPDILITAKGLASGFPISAIAAPVELMSKAWPGSQGGTYGGNAVAAAAAVATLEVIHDEHLVENASIRGRQLREGLDELKGSNPLIGEVRGLGLMQAMEFVTDAGEPNQRLATAVQQVAVEHNLLLLTCGALGNVVRIIPPLTVTSEEIATGLDRLRAALKAAHDG</sequence>
<protein>
    <submittedName>
        <fullName evidence="4">Aspartate aminotransferase family protein</fullName>
    </submittedName>
</protein>
<dbReference type="RefSeq" id="WP_298385032.1">
    <property type="nucleotide sequence ID" value="NZ_JBFSHR010000006.1"/>
</dbReference>
<dbReference type="PIRSF" id="PIRSF000521">
    <property type="entry name" value="Transaminase_4ab_Lys_Orn"/>
    <property type="match status" value="1"/>
</dbReference>
<accession>A0ABV3XZP3</accession>
<dbReference type="Gene3D" id="3.90.1150.10">
    <property type="entry name" value="Aspartate Aminotransferase, domain 1"/>
    <property type="match status" value="1"/>
</dbReference>
<keyword evidence="4" id="KW-0808">Transferase</keyword>
<dbReference type="Proteomes" id="UP001560267">
    <property type="component" value="Unassembled WGS sequence"/>
</dbReference>
<keyword evidence="5" id="KW-1185">Reference proteome</keyword>
<dbReference type="InterPro" id="IPR015421">
    <property type="entry name" value="PyrdxlP-dep_Trfase_major"/>
</dbReference>